<comment type="caution">
    <text evidence="2">The sequence shown here is derived from an EMBL/GenBank/DDBJ whole genome shotgun (WGS) entry which is preliminary data.</text>
</comment>
<gene>
    <name evidence="2" type="ORF">OS493_006905</name>
</gene>
<protein>
    <submittedName>
        <fullName evidence="2">Uncharacterized protein</fullName>
    </submittedName>
</protein>
<dbReference type="OrthoDB" id="5957457at2759"/>
<name>A0A9W9ZS91_9CNID</name>
<evidence type="ECO:0000313" key="3">
    <source>
        <dbReference type="Proteomes" id="UP001163046"/>
    </source>
</evidence>
<evidence type="ECO:0000313" key="2">
    <source>
        <dbReference type="EMBL" id="KAJ7386871.1"/>
    </source>
</evidence>
<dbReference type="Proteomes" id="UP001163046">
    <property type="component" value="Unassembled WGS sequence"/>
</dbReference>
<sequence length="370" mass="41257">MLEFAAHEKAFASVLEYIKTHVVQQSGVIRLAALCLLYIDELKRNRYENLNYRAEKLLKRLQNDPITNKVLFTKVDQGRADAITFWLVYSANMTVSDALSGAYSLGSTDKYQDVSLVLRGGILKAHRECTELPWPPTADDMKLNAANLLPADLIRFLSLLISGKEENETSEKVASPDCTVSSGRTRSGAAQPPLGPRFYERTLEMVDLITDPDNPRTGRHRELEKAEITKSEQAVLRVIDAVKNFTDPFTIAAKDRLYCLASGAPVPLDAEADVLRAETVGKAAKSDFIRGLQNGEEFFSPIKKKKLKTMETCSKKVTLTSSQGKAIQYQEQSNLAFLLLVKSQNRDDPLDLEELMTFPLLPVSTESRDP</sequence>
<organism evidence="2 3">
    <name type="scientific">Desmophyllum pertusum</name>
    <dbReference type="NCBI Taxonomy" id="174260"/>
    <lineage>
        <taxon>Eukaryota</taxon>
        <taxon>Metazoa</taxon>
        <taxon>Cnidaria</taxon>
        <taxon>Anthozoa</taxon>
        <taxon>Hexacorallia</taxon>
        <taxon>Scleractinia</taxon>
        <taxon>Caryophylliina</taxon>
        <taxon>Caryophylliidae</taxon>
        <taxon>Desmophyllum</taxon>
    </lineage>
</organism>
<keyword evidence="3" id="KW-1185">Reference proteome</keyword>
<dbReference type="AlphaFoldDB" id="A0A9W9ZS91"/>
<feature type="region of interest" description="Disordered" evidence="1">
    <location>
        <begin position="168"/>
        <end position="194"/>
    </location>
</feature>
<proteinExistence type="predicted"/>
<reference evidence="2" key="1">
    <citation type="submission" date="2023-01" db="EMBL/GenBank/DDBJ databases">
        <title>Genome assembly of the deep-sea coral Lophelia pertusa.</title>
        <authorList>
            <person name="Herrera S."/>
            <person name="Cordes E."/>
        </authorList>
    </citation>
    <scope>NUCLEOTIDE SEQUENCE</scope>
    <source>
        <strain evidence="2">USNM1676648</strain>
        <tissue evidence="2">Polyp</tissue>
    </source>
</reference>
<accession>A0A9W9ZS91</accession>
<evidence type="ECO:0000256" key="1">
    <source>
        <dbReference type="SAM" id="MobiDB-lite"/>
    </source>
</evidence>
<dbReference type="EMBL" id="MU825875">
    <property type="protein sequence ID" value="KAJ7386871.1"/>
    <property type="molecule type" value="Genomic_DNA"/>
</dbReference>